<gene>
    <name evidence="1" type="ORF">Slati_4099900</name>
</gene>
<protein>
    <submittedName>
        <fullName evidence="1">Uncharacterized protein</fullName>
    </submittedName>
</protein>
<dbReference type="Gene3D" id="2.40.70.10">
    <property type="entry name" value="Acid Proteases"/>
    <property type="match status" value="1"/>
</dbReference>
<organism evidence="1">
    <name type="scientific">Sesamum latifolium</name>
    <dbReference type="NCBI Taxonomy" id="2727402"/>
    <lineage>
        <taxon>Eukaryota</taxon>
        <taxon>Viridiplantae</taxon>
        <taxon>Streptophyta</taxon>
        <taxon>Embryophyta</taxon>
        <taxon>Tracheophyta</taxon>
        <taxon>Spermatophyta</taxon>
        <taxon>Magnoliopsida</taxon>
        <taxon>eudicotyledons</taxon>
        <taxon>Gunneridae</taxon>
        <taxon>Pentapetalae</taxon>
        <taxon>asterids</taxon>
        <taxon>lamiids</taxon>
        <taxon>Lamiales</taxon>
        <taxon>Pedaliaceae</taxon>
        <taxon>Sesamum</taxon>
    </lineage>
</organism>
<dbReference type="EMBL" id="JACGWN010000015">
    <property type="protein sequence ID" value="KAL0400700.1"/>
    <property type="molecule type" value="Genomic_DNA"/>
</dbReference>
<dbReference type="CDD" id="cd00303">
    <property type="entry name" value="retropepsin_like"/>
    <property type="match status" value="1"/>
</dbReference>
<reference evidence="1" key="2">
    <citation type="journal article" date="2024" name="Plant">
        <title>Genomic evolution and insights into agronomic trait innovations of Sesamum species.</title>
        <authorList>
            <person name="Miao H."/>
            <person name="Wang L."/>
            <person name="Qu L."/>
            <person name="Liu H."/>
            <person name="Sun Y."/>
            <person name="Le M."/>
            <person name="Wang Q."/>
            <person name="Wei S."/>
            <person name="Zheng Y."/>
            <person name="Lin W."/>
            <person name="Duan Y."/>
            <person name="Cao H."/>
            <person name="Xiong S."/>
            <person name="Wang X."/>
            <person name="Wei L."/>
            <person name="Li C."/>
            <person name="Ma Q."/>
            <person name="Ju M."/>
            <person name="Zhao R."/>
            <person name="Li G."/>
            <person name="Mu C."/>
            <person name="Tian Q."/>
            <person name="Mei H."/>
            <person name="Zhang T."/>
            <person name="Gao T."/>
            <person name="Zhang H."/>
        </authorList>
    </citation>
    <scope>NUCLEOTIDE SEQUENCE</scope>
    <source>
        <strain evidence="1">KEN1</strain>
    </source>
</reference>
<name>A0AAW2T7M0_9LAMI</name>
<dbReference type="SUPFAM" id="SSF50630">
    <property type="entry name" value="Acid proteases"/>
    <property type="match status" value="1"/>
</dbReference>
<dbReference type="InterPro" id="IPR021109">
    <property type="entry name" value="Peptidase_aspartic_dom_sf"/>
</dbReference>
<dbReference type="PANTHER" id="PTHR33240">
    <property type="entry name" value="OS08G0508500 PROTEIN"/>
    <property type="match status" value="1"/>
</dbReference>
<accession>A0AAW2T7M0</accession>
<proteinExistence type="predicted"/>
<comment type="caution">
    <text evidence="1">The sequence shown here is derived from an EMBL/GenBank/DDBJ whole genome shotgun (WGS) entry which is preliminary data.</text>
</comment>
<sequence>MNVEVEEEITFSRKDLREGSGSQGDPMVVKLDIVNFTVHKVLVDNGSSADIIFKDVLKMMGLEDANLSPVKTPLVGFGGSEVNSLGTIDLPVSMGKEPRRRITMVRFLVVDTLYAYNVILGRSGLNLFRVVVSTYHQKMKFSTNSGIGDVSCDQKEAQKCYNLSLRKGGQEEQGKRKERDEIEEVDDLKRFKLERIEPVEQHKSVELVLGEPEKTTRIGSDINEALETMMIEFLRKNVDMFA</sequence>
<evidence type="ECO:0000313" key="1">
    <source>
        <dbReference type="EMBL" id="KAL0400700.1"/>
    </source>
</evidence>
<dbReference type="AlphaFoldDB" id="A0AAW2T7M0"/>
<reference evidence="1" key="1">
    <citation type="submission" date="2020-06" db="EMBL/GenBank/DDBJ databases">
        <authorList>
            <person name="Li T."/>
            <person name="Hu X."/>
            <person name="Zhang T."/>
            <person name="Song X."/>
            <person name="Zhang H."/>
            <person name="Dai N."/>
            <person name="Sheng W."/>
            <person name="Hou X."/>
            <person name="Wei L."/>
        </authorList>
    </citation>
    <scope>NUCLEOTIDE SEQUENCE</scope>
    <source>
        <strain evidence="1">KEN1</strain>
        <tissue evidence="1">Leaf</tissue>
    </source>
</reference>
<dbReference type="PANTHER" id="PTHR33240:SF15">
    <property type="entry name" value="GAG-PRO-LIKE PROTEIN"/>
    <property type="match status" value="1"/>
</dbReference>